<evidence type="ECO:0000313" key="7">
    <source>
        <dbReference type="EMBL" id="AWK85643.1"/>
    </source>
</evidence>
<dbReference type="GO" id="GO:0005886">
    <property type="term" value="C:plasma membrane"/>
    <property type="evidence" value="ECO:0007669"/>
    <property type="project" value="TreeGrafter"/>
</dbReference>
<keyword evidence="5 6" id="KW-0472">Membrane</keyword>
<evidence type="ECO:0000256" key="2">
    <source>
        <dbReference type="ARBA" id="ARBA00005268"/>
    </source>
</evidence>
<name>A0A2S2CMA2_9PROT</name>
<keyword evidence="8" id="KW-1185">Reference proteome</keyword>
<dbReference type="AlphaFoldDB" id="A0A2S2CMA2"/>
<proteinExistence type="inferred from homology"/>
<organism evidence="7 8">
    <name type="scientific">Azospirillum thermophilum</name>
    <dbReference type="NCBI Taxonomy" id="2202148"/>
    <lineage>
        <taxon>Bacteria</taxon>
        <taxon>Pseudomonadati</taxon>
        <taxon>Pseudomonadota</taxon>
        <taxon>Alphaproteobacteria</taxon>
        <taxon>Rhodospirillales</taxon>
        <taxon>Azospirillaceae</taxon>
        <taxon>Azospirillum</taxon>
    </lineage>
</organism>
<protein>
    <submittedName>
        <fullName evidence="7">Iron export ABC transporter permease subunit FetB</fullName>
    </submittedName>
</protein>
<dbReference type="PANTHER" id="PTHR30028:SF0">
    <property type="entry name" value="PROTEIN ALUMINUM SENSITIVE 3"/>
    <property type="match status" value="1"/>
</dbReference>
<feature type="transmembrane region" description="Helical" evidence="6">
    <location>
        <begin position="130"/>
        <end position="156"/>
    </location>
</feature>
<evidence type="ECO:0000256" key="3">
    <source>
        <dbReference type="ARBA" id="ARBA00022692"/>
    </source>
</evidence>
<evidence type="ECO:0000256" key="4">
    <source>
        <dbReference type="ARBA" id="ARBA00022989"/>
    </source>
</evidence>
<feature type="transmembrane region" description="Helical" evidence="6">
    <location>
        <begin position="39"/>
        <end position="58"/>
    </location>
</feature>
<feature type="transmembrane region" description="Helical" evidence="6">
    <location>
        <begin position="225"/>
        <end position="247"/>
    </location>
</feature>
<dbReference type="OrthoDB" id="9791807at2"/>
<comment type="similarity">
    <text evidence="2">Belongs to the UPF0014 family.</text>
</comment>
<feature type="transmembrane region" description="Helical" evidence="6">
    <location>
        <begin position="64"/>
        <end position="83"/>
    </location>
</feature>
<dbReference type="KEGG" id="azz:DEW08_05235"/>
<gene>
    <name evidence="7" type="ORF">DEW08_05235</name>
</gene>
<accession>A0A2S2CMA2</accession>
<evidence type="ECO:0000256" key="5">
    <source>
        <dbReference type="ARBA" id="ARBA00023136"/>
    </source>
</evidence>
<dbReference type="Proteomes" id="UP000245629">
    <property type="component" value="Chromosome 1"/>
</dbReference>
<evidence type="ECO:0000256" key="1">
    <source>
        <dbReference type="ARBA" id="ARBA00004141"/>
    </source>
</evidence>
<dbReference type="PANTHER" id="PTHR30028">
    <property type="entry name" value="UPF0014 INNER MEMBRANE PROTEIN YBBM-RELATED"/>
    <property type="match status" value="1"/>
</dbReference>
<evidence type="ECO:0000256" key="6">
    <source>
        <dbReference type="SAM" id="Phobius"/>
    </source>
</evidence>
<sequence length="267" mass="27825">MPPIPLTVGDLAVAGLLLLINGGLSVALSLGLERTLVLAAARMVAQLSLVGLVLKQLFALQSPWLTLAAALVMVLFAGHEALARQERRLAGGWSYGLGTGAIGGATSLVMLLALLTAIRPAPWWDARYAIPLLGMVLGNALSGVSLALNTLTAAAVRERAAIEARLALGGTRWEAMQPLLRHALRTGLMPTINAMAVTGLVSLPGMMTGQILAGSDPGEAVKYQILIMFLISGATGLGVLAATLGAVRRLTDARHRLRLDRLGGARR</sequence>
<keyword evidence="4 6" id="KW-1133">Transmembrane helix</keyword>
<evidence type="ECO:0000313" key="8">
    <source>
        <dbReference type="Proteomes" id="UP000245629"/>
    </source>
</evidence>
<feature type="transmembrane region" description="Helical" evidence="6">
    <location>
        <begin position="191"/>
        <end position="213"/>
    </location>
</feature>
<reference evidence="8" key="1">
    <citation type="submission" date="2018-05" db="EMBL/GenBank/DDBJ databases">
        <title>Azospirillum thermophila sp. nov., a novel isolated from hot spring.</title>
        <authorList>
            <person name="Zhao Z."/>
        </authorList>
    </citation>
    <scope>NUCLEOTIDE SEQUENCE [LARGE SCALE GENOMIC DNA]</scope>
    <source>
        <strain evidence="8">CFH 70021</strain>
    </source>
</reference>
<feature type="transmembrane region" description="Helical" evidence="6">
    <location>
        <begin position="95"/>
        <end position="118"/>
    </location>
</feature>
<dbReference type="Pfam" id="PF03649">
    <property type="entry name" value="UPF0014"/>
    <property type="match status" value="1"/>
</dbReference>
<keyword evidence="3 6" id="KW-0812">Transmembrane</keyword>
<feature type="transmembrane region" description="Helical" evidence="6">
    <location>
        <begin position="12"/>
        <end position="32"/>
    </location>
</feature>
<dbReference type="InterPro" id="IPR005226">
    <property type="entry name" value="UPF0014_fam"/>
</dbReference>
<dbReference type="EMBL" id="CP029352">
    <property type="protein sequence ID" value="AWK85643.1"/>
    <property type="molecule type" value="Genomic_DNA"/>
</dbReference>
<dbReference type="RefSeq" id="WP_109325026.1">
    <property type="nucleotide sequence ID" value="NZ_CP029352.1"/>
</dbReference>
<comment type="subcellular location">
    <subcellularLocation>
        <location evidence="1">Membrane</location>
        <topology evidence="1">Multi-pass membrane protein</topology>
    </subcellularLocation>
</comment>